<evidence type="ECO:0000256" key="6">
    <source>
        <dbReference type="ARBA" id="ARBA00022801"/>
    </source>
</evidence>
<dbReference type="EMBL" id="QPKB01000003">
    <property type="protein sequence ID" value="RWR80725.1"/>
    <property type="molecule type" value="Genomic_DNA"/>
</dbReference>
<dbReference type="InterPro" id="IPR027806">
    <property type="entry name" value="HARBI1_dom"/>
</dbReference>
<comment type="subcellular location">
    <subcellularLocation>
        <location evidence="2">Nucleus</location>
    </subcellularLocation>
</comment>
<dbReference type="GO" id="GO:0005634">
    <property type="term" value="C:nucleus"/>
    <property type="evidence" value="ECO:0007669"/>
    <property type="project" value="UniProtKB-SubCell"/>
</dbReference>
<evidence type="ECO:0000259" key="9">
    <source>
        <dbReference type="Pfam" id="PF13359"/>
    </source>
</evidence>
<accession>A0A3S3MIR0</accession>
<keyword evidence="5" id="KW-0479">Metal-binding</keyword>
<evidence type="ECO:0000256" key="8">
    <source>
        <dbReference type="SAM" id="Phobius"/>
    </source>
</evidence>
<dbReference type="Pfam" id="PF26138">
    <property type="entry name" value="DUF8040"/>
    <property type="match status" value="1"/>
</dbReference>
<gene>
    <name evidence="11" type="ORF">CKAN_00937800</name>
    <name evidence="12" type="ORF">CKAN_01685400</name>
    <name evidence="13" type="ORF">CKAN_02130100</name>
</gene>
<evidence type="ECO:0000256" key="4">
    <source>
        <dbReference type="ARBA" id="ARBA00022722"/>
    </source>
</evidence>
<evidence type="ECO:0000256" key="7">
    <source>
        <dbReference type="ARBA" id="ARBA00023242"/>
    </source>
</evidence>
<dbReference type="GO" id="GO:0004518">
    <property type="term" value="F:nuclease activity"/>
    <property type="evidence" value="ECO:0007669"/>
    <property type="project" value="UniProtKB-KW"/>
</dbReference>
<dbReference type="EMBL" id="QPKB01000009">
    <property type="protein sequence ID" value="RWR92103.1"/>
    <property type="molecule type" value="Genomic_DNA"/>
</dbReference>
<dbReference type="PANTHER" id="PTHR22930">
    <property type="match status" value="1"/>
</dbReference>
<keyword evidence="8" id="KW-0812">Transmembrane</keyword>
<evidence type="ECO:0000256" key="2">
    <source>
        <dbReference type="ARBA" id="ARBA00004123"/>
    </source>
</evidence>
<dbReference type="Proteomes" id="UP000283530">
    <property type="component" value="Unassembled WGS sequence"/>
</dbReference>
<dbReference type="GO" id="GO:0046872">
    <property type="term" value="F:metal ion binding"/>
    <property type="evidence" value="ECO:0007669"/>
    <property type="project" value="UniProtKB-KW"/>
</dbReference>
<feature type="domain" description="DDE Tnp4" evidence="9">
    <location>
        <begin position="165"/>
        <end position="327"/>
    </location>
</feature>
<protein>
    <submittedName>
        <fullName evidence="11">Putative nuclease HARBI1</fullName>
    </submittedName>
</protein>
<keyword evidence="6" id="KW-0378">Hydrolase</keyword>
<dbReference type="Pfam" id="PF13359">
    <property type="entry name" value="DDE_Tnp_4"/>
    <property type="match status" value="1"/>
</dbReference>
<dbReference type="InterPro" id="IPR045249">
    <property type="entry name" value="HARBI1-like"/>
</dbReference>
<evidence type="ECO:0000313" key="12">
    <source>
        <dbReference type="EMBL" id="RWR87892.1"/>
    </source>
</evidence>
<dbReference type="InterPro" id="IPR058353">
    <property type="entry name" value="DUF8040"/>
</dbReference>
<feature type="transmembrane region" description="Helical" evidence="8">
    <location>
        <begin position="7"/>
        <end position="25"/>
    </location>
</feature>
<keyword evidence="8" id="KW-0472">Membrane</keyword>
<evidence type="ECO:0000256" key="1">
    <source>
        <dbReference type="ARBA" id="ARBA00001968"/>
    </source>
</evidence>
<dbReference type="AlphaFoldDB" id="A0A3S3MIR0"/>
<comment type="caution">
    <text evidence="11">The sequence shown here is derived from an EMBL/GenBank/DDBJ whole genome shotgun (WGS) entry which is preliminary data.</text>
</comment>
<keyword evidence="4" id="KW-0540">Nuclease</keyword>
<evidence type="ECO:0000256" key="5">
    <source>
        <dbReference type="ARBA" id="ARBA00022723"/>
    </source>
</evidence>
<reference evidence="11 14" key="1">
    <citation type="journal article" date="2019" name="Nat. Plants">
        <title>Stout camphor tree genome fills gaps in understanding of flowering plant genome evolution.</title>
        <authorList>
            <person name="Chaw S.M."/>
            <person name="Liu Y.C."/>
            <person name="Wu Y.W."/>
            <person name="Wang H.Y."/>
            <person name="Lin C.I."/>
            <person name="Wu C.S."/>
            <person name="Ke H.M."/>
            <person name="Chang L.Y."/>
            <person name="Hsu C.Y."/>
            <person name="Yang H.T."/>
            <person name="Sudianto E."/>
            <person name="Hsu M.H."/>
            <person name="Wu K.P."/>
            <person name="Wang L.N."/>
            <person name="Leebens-Mack J.H."/>
            <person name="Tsai I.J."/>
        </authorList>
    </citation>
    <scope>NUCLEOTIDE SEQUENCE [LARGE SCALE GENOMIC DNA]</scope>
    <source>
        <strain evidence="14">cv. Chaw 1501</strain>
        <tissue evidence="11">Young leaves</tissue>
    </source>
</reference>
<name>A0A3S3MIR0_9MAGN</name>
<proteinExistence type="inferred from homology"/>
<sequence>MDEDMEFFFFCAQTVALICVLGYYYSYGHRDRVHNSILSGESFVDELLIGHERNCFDLLRVSKGCYVNLSNELRQRDLLADSRNVTVEEQLAIFLFTIAHNERNRVMQNRFQHSGETISRYFNKVLSAILRLCPHYIKPAGSETPPEIATNPLFNPYFKDCIGAIDGTHIPAWVRSEDQVRYRNRKGFLSQNVMAVVSFDMRFQYVFAGWEGSASDSKILQDALWRRPYNRLQVPTGKYYLVDAGYANTRGFIAPYRGVRYHLKEWSTTQAPQTPKELYNLRHSKLRNVVERTFAVLKQRFPILQTAPRYPLKTQAKIVVACCFMHNYIKQWNYNDEMEEEHAQEMDVDEDMNVEEGPEVGSVSSDVDTRFACELRDTIAHQMWDGH</sequence>
<comment type="cofactor">
    <cofactor evidence="1">
        <name>a divalent metal cation</name>
        <dbReference type="ChEBI" id="CHEBI:60240"/>
    </cofactor>
</comment>
<evidence type="ECO:0000313" key="13">
    <source>
        <dbReference type="EMBL" id="RWR92103.1"/>
    </source>
</evidence>
<keyword evidence="14" id="KW-1185">Reference proteome</keyword>
<comment type="similarity">
    <text evidence="3">Belongs to the HARBI1 family.</text>
</comment>
<evidence type="ECO:0000259" key="10">
    <source>
        <dbReference type="Pfam" id="PF26138"/>
    </source>
</evidence>
<dbReference type="OrthoDB" id="1851308at2759"/>
<feature type="domain" description="DUF8040" evidence="10">
    <location>
        <begin position="35"/>
        <end position="130"/>
    </location>
</feature>
<keyword evidence="7" id="KW-0539">Nucleus</keyword>
<evidence type="ECO:0000313" key="14">
    <source>
        <dbReference type="Proteomes" id="UP000283530"/>
    </source>
</evidence>
<evidence type="ECO:0000313" key="11">
    <source>
        <dbReference type="EMBL" id="RWR80725.1"/>
    </source>
</evidence>
<dbReference type="EMBL" id="QPKB01000006">
    <property type="protein sequence ID" value="RWR87892.1"/>
    <property type="molecule type" value="Genomic_DNA"/>
</dbReference>
<organism evidence="11 14">
    <name type="scientific">Cinnamomum micranthum f. kanehirae</name>
    <dbReference type="NCBI Taxonomy" id="337451"/>
    <lineage>
        <taxon>Eukaryota</taxon>
        <taxon>Viridiplantae</taxon>
        <taxon>Streptophyta</taxon>
        <taxon>Embryophyta</taxon>
        <taxon>Tracheophyta</taxon>
        <taxon>Spermatophyta</taxon>
        <taxon>Magnoliopsida</taxon>
        <taxon>Magnoliidae</taxon>
        <taxon>Laurales</taxon>
        <taxon>Lauraceae</taxon>
        <taxon>Cinnamomum</taxon>
    </lineage>
</organism>
<evidence type="ECO:0000256" key="3">
    <source>
        <dbReference type="ARBA" id="ARBA00006958"/>
    </source>
</evidence>
<dbReference type="GO" id="GO:0016787">
    <property type="term" value="F:hydrolase activity"/>
    <property type="evidence" value="ECO:0007669"/>
    <property type="project" value="UniProtKB-KW"/>
</dbReference>
<keyword evidence="8" id="KW-1133">Transmembrane helix</keyword>
<dbReference type="PANTHER" id="PTHR22930:SF259">
    <property type="entry name" value="OS08G0106900 PROTEIN"/>
    <property type="match status" value="1"/>
</dbReference>